<evidence type="ECO:0000313" key="2">
    <source>
        <dbReference type="EMBL" id="WVZ51613.1"/>
    </source>
</evidence>
<keyword evidence="3" id="KW-1185">Reference proteome</keyword>
<organism evidence="2 3">
    <name type="scientific">Paspalum notatum var. saurae</name>
    <dbReference type="NCBI Taxonomy" id="547442"/>
    <lineage>
        <taxon>Eukaryota</taxon>
        <taxon>Viridiplantae</taxon>
        <taxon>Streptophyta</taxon>
        <taxon>Embryophyta</taxon>
        <taxon>Tracheophyta</taxon>
        <taxon>Spermatophyta</taxon>
        <taxon>Magnoliopsida</taxon>
        <taxon>Liliopsida</taxon>
        <taxon>Poales</taxon>
        <taxon>Poaceae</taxon>
        <taxon>PACMAD clade</taxon>
        <taxon>Panicoideae</taxon>
        <taxon>Andropogonodae</taxon>
        <taxon>Paspaleae</taxon>
        <taxon>Paspalinae</taxon>
        <taxon>Paspalum</taxon>
    </lineage>
</organism>
<evidence type="ECO:0000313" key="3">
    <source>
        <dbReference type="Proteomes" id="UP001341281"/>
    </source>
</evidence>
<sequence length="460" mass="49633">MPSISTLKSSYGSNPACVRPRCFRSPAHSSVPPSRTTASARSSCPCRLRQLRTAPIRPVPSLPPCSSLGRPTLTPRRSPLAAAFLAQLLLPDRSPRPCPTGRRRRPCAPLPRRPRVTWSPPDRGVGTKVPPLPSVSAPLFVPLCPSLCVFSPFRPTPLVPPPQRELGGAQETQISPRMGEEESRHRARMAAASLWWSGGGRRRQTTDADADGGGEREEAGKTKRRGPRRADASLPAGPGGNVPARFRGGRGRGPGDRSEDEEGSPNPPAPPFWSLLCKERMQQGLIEVGTQQPCSDVGAKQGGRRTRGSCSLPVPVPIAFLGSSPLRPHLHAVAAPHFPVPASRGVALVLSLSDARQPNLHRHIVLTNSSSEIMKKLDSSKVLELISQEWFFAIVGQVLAWRGYVCCTHINTSNHIFPVSGNGLQVSGSSELNITNDMLKMAYNTCQSCDGHNFCIRTPN</sequence>
<proteinExistence type="predicted"/>
<accession>A0AAQ3PPR1</accession>
<feature type="region of interest" description="Disordered" evidence="1">
    <location>
        <begin position="93"/>
        <end position="127"/>
    </location>
</feature>
<dbReference type="EMBL" id="CP144745">
    <property type="protein sequence ID" value="WVZ51613.1"/>
    <property type="molecule type" value="Genomic_DNA"/>
</dbReference>
<protein>
    <submittedName>
        <fullName evidence="2">Uncharacterized protein</fullName>
    </submittedName>
</protein>
<reference evidence="2 3" key="1">
    <citation type="submission" date="2024-02" db="EMBL/GenBank/DDBJ databases">
        <title>High-quality chromosome-scale genome assembly of Pensacola bahiagrass (Paspalum notatum Flugge var. saurae).</title>
        <authorList>
            <person name="Vega J.M."/>
            <person name="Podio M."/>
            <person name="Orjuela J."/>
            <person name="Siena L.A."/>
            <person name="Pessino S.C."/>
            <person name="Combes M.C."/>
            <person name="Mariac C."/>
            <person name="Albertini E."/>
            <person name="Pupilli F."/>
            <person name="Ortiz J.P.A."/>
            <person name="Leblanc O."/>
        </authorList>
    </citation>
    <scope>NUCLEOTIDE SEQUENCE [LARGE SCALE GENOMIC DNA]</scope>
    <source>
        <strain evidence="2">R1</strain>
        <tissue evidence="2">Leaf</tissue>
    </source>
</reference>
<dbReference type="AlphaFoldDB" id="A0AAQ3PPR1"/>
<name>A0AAQ3PPR1_PASNO</name>
<feature type="region of interest" description="Disordered" evidence="1">
    <location>
        <begin position="160"/>
        <end position="272"/>
    </location>
</feature>
<evidence type="ECO:0000256" key="1">
    <source>
        <dbReference type="SAM" id="MobiDB-lite"/>
    </source>
</evidence>
<gene>
    <name evidence="2" type="ORF">U9M48_002741</name>
</gene>
<dbReference type="Proteomes" id="UP001341281">
    <property type="component" value="Chromosome 01"/>
</dbReference>